<dbReference type="GO" id="GO:0016709">
    <property type="term" value="F:oxidoreductase activity, acting on paired donors, with incorporation or reduction of molecular oxygen, NAD(P)H as one donor, and incorporation of one atom of oxygen"/>
    <property type="evidence" value="ECO:0007669"/>
    <property type="project" value="UniProtKB-ARBA"/>
</dbReference>
<dbReference type="InterPro" id="IPR002938">
    <property type="entry name" value="FAD-bd"/>
</dbReference>
<keyword evidence="5" id="KW-0560">Oxidoreductase</keyword>
<dbReference type="PANTHER" id="PTHR43004:SF19">
    <property type="entry name" value="BINDING MONOOXYGENASE, PUTATIVE (JCVI)-RELATED"/>
    <property type="match status" value="1"/>
</dbReference>
<evidence type="ECO:0000313" key="5">
    <source>
        <dbReference type="EMBL" id="ANJ56938.1"/>
    </source>
</evidence>
<keyword evidence="6" id="KW-1185">Reference proteome</keyword>
<dbReference type="Pfam" id="PF01494">
    <property type="entry name" value="FAD_binding_3"/>
    <property type="match status" value="1"/>
</dbReference>
<dbReference type="PRINTS" id="PR00420">
    <property type="entry name" value="RNGMNOXGNASE"/>
</dbReference>
<evidence type="ECO:0000313" key="6">
    <source>
        <dbReference type="Proteomes" id="UP000078354"/>
    </source>
</evidence>
<feature type="domain" description="FAD-binding" evidence="4">
    <location>
        <begin position="32"/>
        <end position="375"/>
    </location>
</feature>
<dbReference type="STRING" id="1853130.PMA3_17995"/>
<comment type="cofactor">
    <cofactor evidence="1">
        <name>FAD</name>
        <dbReference type="ChEBI" id="CHEBI:57692"/>
    </cofactor>
</comment>
<reference evidence="5 6" key="1">
    <citation type="journal article" date="2018" name="Syst. Appl. Microbiol.">
        <title>Pseudomonas silesiensis sp. nov. strain A3T isolated from a biological pesticide sewage treatment plant and analysis of the complete genome sequence.</title>
        <authorList>
            <person name="Kaminski M.A."/>
            <person name="Furmanczyk E.M."/>
            <person name="Sobczak A."/>
            <person name="Dziembowski A."/>
            <person name="Lipinski L."/>
        </authorList>
    </citation>
    <scope>NUCLEOTIDE SEQUENCE [LARGE SCALE GENOMIC DNA]</scope>
    <source>
        <strain evidence="5 6">A3</strain>
    </source>
</reference>
<dbReference type="SUPFAM" id="SSF51905">
    <property type="entry name" value="FAD/NAD(P)-binding domain"/>
    <property type="match status" value="1"/>
</dbReference>
<keyword evidence="2" id="KW-0285">Flavoprotein</keyword>
<dbReference type="PANTHER" id="PTHR43004">
    <property type="entry name" value="TRK SYSTEM POTASSIUM UPTAKE PROTEIN"/>
    <property type="match status" value="1"/>
</dbReference>
<dbReference type="EMBL" id="CP014870">
    <property type="protein sequence ID" value="ANJ56938.1"/>
    <property type="molecule type" value="Genomic_DNA"/>
</dbReference>
<evidence type="ECO:0000256" key="1">
    <source>
        <dbReference type="ARBA" id="ARBA00001974"/>
    </source>
</evidence>
<organism evidence="5 6">
    <name type="scientific">Pseudomonas silesiensis</name>
    <dbReference type="NCBI Taxonomy" id="1853130"/>
    <lineage>
        <taxon>Bacteria</taxon>
        <taxon>Pseudomonadati</taxon>
        <taxon>Pseudomonadota</taxon>
        <taxon>Gammaproteobacteria</taxon>
        <taxon>Pseudomonadales</taxon>
        <taxon>Pseudomonadaceae</taxon>
        <taxon>Pseudomonas</taxon>
    </lineage>
</organism>
<dbReference type="GO" id="GO:0071949">
    <property type="term" value="F:FAD binding"/>
    <property type="evidence" value="ECO:0007669"/>
    <property type="project" value="InterPro"/>
</dbReference>
<dbReference type="RefSeq" id="WP_064678447.1">
    <property type="nucleotide sequence ID" value="NZ_CP014870.1"/>
</dbReference>
<dbReference type="Gene3D" id="3.50.50.60">
    <property type="entry name" value="FAD/NAD(P)-binding domain"/>
    <property type="match status" value="1"/>
</dbReference>
<dbReference type="AlphaFoldDB" id="A0A191YVZ1"/>
<dbReference type="OrthoDB" id="8672648at2"/>
<proteinExistence type="predicted"/>
<dbReference type="InterPro" id="IPR050641">
    <property type="entry name" value="RIFMO-like"/>
</dbReference>
<dbReference type="Gene3D" id="3.40.30.120">
    <property type="match status" value="1"/>
</dbReference>
<gene>
    <name evidence="5" type="ORF">PMA3_17995</name>
</gene>
<name>A0A191YVZ1_9PSED</name>
<dbReference type="Proteomes" id="UP000078354">
    <property type="component" value="Chromosome"/>
</dbReference>
<dbReference type="NCBIfam" id="NF006002">
    <property type="entry name" value="PRK08132.1"/>
    <property type="match status" value="1"/>
</dbReference>
<evidence type="ECO:0000259" key="4">
    <source>
        <dbReference type="Pfam" id="PF01494"/>
    </source>
</evidence>
<evidence type="ECO:0000256" key="3">
    <source>
        <dbReference type="ARBA" id="ARBA00022827"/>
    </source>
</evidence>
<dbReference type="Gene3D" id="3.30.70.2450">
    <property type="match status" value="1"/>
</dbReference>
<dbReference type="InterPro" id="IPR036188">
    <property type="entry name" value="FAD/NAD-bd_sf"/>
</dbReference>
<protein>
    <submittedName>
        <fullName evidence="5">Monooxygenase</fullName>
    </submittedName>
</protein>
<dbReference type="KEGG" id="psil:PMA3_17995"/>
<evidence type="ECO:0000256" key="2">
    <source>
        <dbReference type="ARBA" id="ARBA00022630"/>
    </source>
</evidence>
<keyword evidence="3" id="KW-0274">FAD</keyword>
<keyword evidence="5" id="KW-0503">Monooxygenase</keyword>
<sequence>MHQPQVVPHRSLYFPYQVYPAFVPSPGILNRSPVVIVGAGPIGLTLALELARHGVRSIVLAAQQQVCEGSRAIVFTRRSMEIFQQVGVSGAVTEQGLPWRFGNSYYRGQRVFRMEAPVDPHDRFAPMTNLQQQYLEQHLVEAAQAQPLIEVRWGNKVIDIEQGVDGAVLQVDTPSDTYSLEADWVVAADGARSGLRSLLGLKLEGASYEGRFVIADIRIKLDLPTERLAFFDPAWNPGNTVLMHREPGDIWRIDYQLPVDETPEQALHPDSLRERINAQLAMLGVENPVWELDWSSVYSARALTLAQYINDRVIFAGDAAHLLPIFGVRGANTGFQDCHDLGWKLALHIKGLAGAGLLASYSDERVRAAREIIEEAGKSTRFMAPPSRGYRLLRDAVLSLSLTREFVRPLYHWRTSRAHDYADSQLNAVDDDNLQFTDGPRNGAPLLNVRLADQHYLFDELEPAFHLICFTGAAVLDADVDTQVQALHRQGVPVQVIAIAMNGVSQVEHADLTLADPDGLFSTRYGVQHPGAAYLARPDQHVCARWLHLDGERLRHGLNQALGHNKSNQP</sequence>
<accession>A0A191YVZ1</accession>